<dbReference type="Proteomes" id="UP001486565">
    <property type="component" value="Chromosome"/>
</dbReference>
<dbReference type="RefSeq" id="WP_341877121.1">
    <property type="nucleotide sequence ID" value="NZ_CP121687.1"/>
</dbReference>
<organism evidence="2 3">
    <name type="scientific">Defluviitalea saccharophila</name>
    <dbReference type="NCBI Taxonomy" id="879970"/>
    <lineage>
        <taxon>Bacteria</taxon>
        <taxon>Bacillati</taxon>
        <taxon>Bacillota</taxon>
        <taxon>Clostridia</taxon>
        <taxon>Lachnospirales</taxon>
        <taxon>Defluviitaleaceae</taxon>
        <taxon>Defluviitalea</taxon>
    </lineage>
</organism>
<accession>A0ABZ2Y478</accession>
<evidence type="ECO:0000313" key="2">
    <source>
        <dbReference type="EMBL" id="WZL70158.1"/>
    </source>
</evidence>
<dbReference type="Pfam" id="PF06898">
    <property type="entry name" value="YqfD"/>
    <property type="match status" value="1"/>
</dbReference>
<dbReference type="EMBL" id="CP121687">
    <property type="protein sequence ID" value="WZL70158.1"/>
    <property type="molecule type" value="Genomic_DNA"/>
</dbReference>
<dbReference type="NCBIfam" id="TIGR02876">
    <property type="entry name" value="spore_yqfD"/>
    <property type="match status" value="1"/>
</dbReference>
<keyword evidence="1" id="KW-0812">Transmembrane</keyword>
<reference evidence="2 3" key="1">
    <citation type="submission" date="2023-03" db="EMBL/GenBank/DDBJ databases">
        <title>Novel Species.</title>
        <authorList>
            <person name="Ma S."/>
        </authorList>
    </citation>
    <scope>NUCLEOTIDE SEQUENCE [LARGE SCALE GENOMIC DNA]</scope>
    <source>
        <strain evidence="2 3">LIND6LT2</strain>
    </source>
</reference>
<evidence type="ECO:0000313" key="3">
    <source>
        <dbReference type="Proteomes" id="UP001486565"/>
    </source>
</evidence>
<keyword evidence="3" id="KW-1185">Reference proteome</keyword>
<gene>
    <name evidence="2" type="primary">yqfD</name>
    <name evidence="2" type="ORF">QBE51_01115</name>
</gene>
<name>A0ABZ2Y478_9FIRM</name>
<keyword evidence="1" id="KW-0472">Membrane</keyword>
<sequence>MFLSVWNYLRGYVTIEVSGFSVERFMNLASHKGIYLWDIQRNRAKVQMKVSIAGFRLLKNCAKKTKCKVKIIEKKGWPFIAYRYRKRKVMGLGLLIFFSILYILSSFVWVIEIKGNQRIPTEELTKALREYGLKPGVWKNKIDPANIEGLLMSDFDDIAWTAVDIKGTKVTIELTETVIKPEIIDQSTPCDLVAEKTGLIVSIATRAGTPKVKPKDVVKKGDLLVSGELIVKQDEEGTVTKYVHADAEVKAKTRYEITYDQPLSYIEKQYTGEVKKQYSIDVLDRKMNLFKPRISFQNYDKIISSKQLSLTKHFVLPIEGIVYEYREFIPVTHKRTLEEAKKMAEEEIKKRLLEQIDPESEIVSNDIEFYPDGEFLRAKAVAIVIERIDKPQVIDRRKVINGTEGKNTADTN</sequence>
<dbReference type="InterPro" id="IPR010690">
    <property type="entry name" value="YqfD"/>
</dbReference>
<keyword evidence="1" id="KW-1133">Transmembrane helix</keyword>
<protein>
    <submittedName>
        <fullName evidence="2">Sporulation protein YqfD</fullName>
    </submittedName>
</protein>
<proteinExistence type="predicted"/>
<evidence type="ECO:0000256" key="1">
    <source>
        <dbReference type="SAM" id="Phobius"/>
    </source>
</evidence>
<dbReference type="PIRSF" id="PIRSF029895">
    <property type="entry name" value="SpoIV"/>
    <property type="match status" value="1"/>
</dbReference>
<feature type="transmembrane region" description="Helical" evidence="1">
    <location>
        <begin position="89"/>
        <end position="111"/>
    </location>
</feature>